<dbReference type="PANTHER" id="PTHR23501">
    <property type="entry name" value="MAJOR FACILITATOR SUPERFAMILY"/>
    <property type="match status" value="1"/>
</dbReference>
<dbReference type="Proteomes" id="UP000005446">
    <property type="component" value="Unassembled WGS sequence"/>
</dbReference>
<reference evidence="6 7" key="1">
    <citation type="journal article" date="2012" name="Eukaryot. Cell">
        <title>Genome sequence of the fungus Glarea lozoyensis: the first genome sequence of a species from the Helotiaceae family.</title>
        <authorList>
            <person name="Youssar L."/>
            <person name="Gruening B.A."/>
            <person name="Erxleben A."/>
            <person name="Guenther S."/>
            <person name="Huettel W."/>
        </authorList>
    </citation>
    <scope>NUCLEOTIDE SEQUENCE [LARGE SCALE GENOMIC DNA]</scope>
    <source>
        <strain evidence="7">ATCC 74030 / MF5533</strain>
    </source>
</reference>
<dbReference type="GO" id="GO:0005886">
    <property type="term" value="C:plasma membrane"/>
    <property type="evidence" value="ECO:0007669"/>
    <property type="project" value="TreeGrafter"/>
</dbReference>
<evidence type="ECO:0000313" key="7">
    <source>
        <dbReference type="Proteomes" id="UP000005446"/>
    </source>
</evidence>
<dbReference type="GO" id="GO:0022857">
    <property type="term" value="F:transmembrane transporter activity"/>
    <property type="evidence" value="ECO:0007669"/>
    <property type="project" value="TreeGrafter"/>
</dbReference>
<dbReference type="InParanoid" id="H0ETF5"/>
<dbReference type="OrthoDB" id="10021397at2759"/>
<accession>H0ETF5</accession>
<keyword evidence="7" id="KW-1185">Reference proteome</keyword>
<protein>
    <recommendedName>
        <fullName evidence="8">HC-toxin efflux carrier TOXA</fullName>
    </recommendedName>
</protein>
<dbReference type="SUPFAM" id="SSF103473">
    <property type="entry name" value="MFS general substrate transporter"/>
    <property type="match status" value="1"/>
</dbReference>
<dbReference type="InterPro" id="IPR036259">
    <property type="entry name" value="MFS_trans_sf"/>
</dbReference>
<feature type="transmembrane region" description="Helical" evidence="5">
    <location>
        <begin position="72"/>
        <end position="93"/>
    </location>
</feature>
<evidence type="ECO:0000256" key="5">
    <source>
        <dbReference type="SAM" id="Phobius"/>
    </source>
</evidence>
<evidence type="ECO:0000256" key="3">
    <source>
        <dbReference type="ARBA" id="ARBA00022989"/>
    </source>
</evidence>
<keyword evidence="2 5" id="KW-0812">Transmembrane</keyword>
<dbReference type="EMBL" id="AGUE01000161">
    <property type="protein sequence ID" value="EHK98250.1"/>
    <property type="molecule type" value="Genomic_DNA"/>
</dbReference>
<evidence type="ECO:0000313" key="6">
    <source>
        <dbReference type="EMBL" id="EHK98250.1"/>
    </source>
</evidence>
<comment type="subcellular location">
    <subcellularLocation>
        <location evidence="1">Membrane</location>
        <topology evidence="1">Multi-pass membrane protein</topology>
    </subcellularLocation>
</comment>
<feature type="transmembrane region" description="Helical" evidence="5">
    <location>
        <begin position="40"/>
        <end position="60"/>
    </location>
</feature>
<keyword evidence="3 5" id="KW-1133">Transmembrane helix</keyword>
<sequence>MKIRTQAVKANAKLSDHLLSSILLSSSAQPIADTEFSKWATYLVLTGLGLGLGVNVPHIAIQAVMETDNDIFLANGIASFFGQLGGAIGIPIANTLLVNGLRSSIPKATGDKISPQTVIDVGATGLIPVALGMKWLNIKEVSIERERVKASMGIEAQVVDDATISGGEKTGQKS</sequence>
<evidence type="ECO:0000256" key="1">
    <source>
        <dbReference type="ARBA" id="ARBA00004141"/>
    </source>
</evidence>
<comment type="caution">
    <text evidence="6">The sequence shown here is derived from an EMBL/GenBank/DDBJ whole genome shotgun (WGS) entry which is preliminary data.</text>
</comment>
<evidence type="ECO:0000256" key="2">
    <source>
        <dbReference type="ARBA" id="ARBA00022692"/>
    </source>
</evidence>
<dbReference type="AlphaFoldDB" id="H0ETF5"/>
<dbReference type="HOGENOM" id="CLU_1540219_0_0_1"/>
<evidence type="ECO:0008006" key="8">
    <source>
        <dbReference type="Google" id="ProtNLM"/>
    </source>
</evidence>
<gene>
    <name evidence="6" type="ORF">M7I_6017</name>
</gene>
<keyword evidence="4 5" id="KW-0472">Membrane</keyword>
<dbReference type="PANTHER" id="PTHR23501:SF198">
    <property type="entry name" value="AZOLE RESISTANCE PROTEIN 1-RELATED"/>
    <property type="match status" value="1"/>
</dbReference>
<proteinExistence type="predicted"/>
<organism evidence="6 7">
    <name type="scientific">Glarea lozoyensis (strain ATCC 74030 / MF5533)</name>
    <dbReference type="NCBI Taxonomy" id="1104152"/>
    <lineage>
        <taxon>Eukaryota</taxon>
        <taxon>Fungi</taxon>
        <taxon>Dikarya</taxon>
        <taxon>Ascomycota</taxon>
        <taxon>Pezizomycotina</taxon>
        <taxon>Leotiomycetes</taxon>
        <taxon>Helotiales</taxon>
        <taxon>Helotiaceae</taxon>
        <taxon>Glarea</taxon>
    </lineage>
</organism>
<name>H0ETF5_GLAL7</name>
<evidence type="ECO:0000256" key="4">
    <source>
        <dbReference type="ARBA" id="ARBA00023136"/>
    </source>
</evidence>